<dbReference type="STRING" id="303698.A0A1V6TNS1"/>
<dbReference type="SUPFAM" id="SSF48452">
    <property type="entry name" value="TPR-like"/>
    <property type="match status" value="1"/>
</dbReference>
<name>A0A1V6TNS1_9EURO</name>
<dbReference type="InterPro" id="IPR052769">
    <property type="entry name" value="TPR_domain_protein"/>
</dbReference>
<dbReference type="InterPro" id="IPR011990">
    <property type="entry name" value="TPR-like_helical_dom_sf"/>
</dbReference>
<sequence length="287" mass="32294">MTSNSDSVPGRGHTVEKIPVDKAGESDDEDVFHDARFPAEEEQRLLKEAHEIKVEANQLFDSKCYDQAISCYDRALSSCPNYLDYDVAVLRSNIAACYLKLEDWKAAVESATASIERLDKIIPPPTTDKTEKESDKSPTQTTGTQANEEVVEISGDDDESEETQLKRLKEQDEQRTNVSRIRAKALMRRAKAKSQLGGWANLQGSLEDYQFLATMDVLPVEEKRIVQRALRELPERLNVAKEKEMGEMMSKMKDLGNGLLKPFGLSTDNFKFVQDPNTGGYSMNFQS</sequence>
<organism evidence="2 3">
    <name type="scientific">Penicillium steckii</name>
    <dbReference type="NCBI Taxonomy" id="303698"/>
    <lineage>
        <taxon>Eukaryota</taxon>
        <taxon>Fungi</taxon>
        <taxon>Dikarya</taxon>
        <taxon>Ascomycota</taxon>
        <taxon>Pezizomycotina</taxon>
        <taxon>Eurotiomycetes</taxon>
        <taxon>Eurotiomycetidae</taxon>
        <taxon>Eurotiales</taxon>
        <taxon>Aspergillaceae</taxon>
        <taxon>Penicillium</taxon>
    </lineage>
</organism>
<comment type="caution">
    <text evidence="2">The sequence shown here is derived from an EMBL/GenBank/DDBJ whole genome shotgun (WGS) entry which is preliminary data.</text>
</comment>
<evidence type="ECO:0008006" key="4">
    <source>
        <dbReference type="Google" id="ProtNLM"/>
    </source>
</evidence>
<dbReference type="AlphaFoldDB" id="A0A1V6TNS1"/>
<feature type="compositionally biased region" description="Basic and acidic residues" evidence="1">
    <location>
        <begin position="13"/>
        <end position="25"/>
    </location>
</feature>
<accession>A0A1V6TNS1</accession>
<gene>
    <name evidence="2" type="ORF">PENSTE_c004G05643</name>
</gene>
<dbReference type="Gene3D" id="1.25.40.10">
    <property type="entry name" value="Tetratricopeptide repeat domain"/>
    <property type="match status" value="1"/>
</dbReference>
<reference evidence="3" key="1">
    <citation type="journal article" date="2017" name="Nat. Microbiol.">
        <title>Global analysis of biosynthetic gene clusters reveals vast potential of secondary metabolite production in Penicillium species.</title>
        <authorList>
            <person name="Nielsen J.C."/>
            <person name="Grijseels S."/>
            <person name="Prigent S."/>
            <person name="Ji B."/>
            <person name="Dainat J."/>
            <person name="Nielsen K.F."/>
            <person name="Frisvad J.C."/>
            <person name="Workman M."/>
            <person name="Nielsen J."/>
        </authorList>
    </citation>
    <scope>NUCLEOTIDE SEQUENCE [LARGE SCALE GENOMIC DNA]</scope>
    <source>
        <strain evidence="3">IBT 24891</strain>
    </source>
</reference>
<feature type="compositionally biased region" description="Acidic residues" evidence="1">
    <location>
        <begin position="149"/>
        <end position="160"/>
    </location>
</feature>
<dbReference type="PANTHER" id="PTHR46014:SF1">
    <property type="entry name" value="TETRATRICOPEPTIDE REPEAT PROTEIN 1"/>
    <property type="match status" value="1"/>
</dbReference>
<dbReference type="Proteomes" id="UP000191285">
    <property type="component" value="Unassembled WGS sequence"/>
</dbReference>
<feature type="region of interest" description="Disordered" evidence="1">
    <location>
        <begin position="119"/>
        <end position="160"/>
    </location>
</feature>
<evidence type="ECO:0000313" key="2">
    <source>
        <dbReference type="EMBL" id="OQE27806.1"/>
    </source>
</evidence>
<dbReference type="InterPro" id="IPR019734">
    <property type="entry name" value="TPR_rpt"/>
</dbReference>
<protein>
    <recommendedName>
        <fullName evidence="4">Tetratricopeptide repeat protein 1 (TTC1)</fullName>
    </recommendedName>
</protein>
<feature type="compositionally biased region" description="Polar residues" evidence="1">
    <location>
        <begin position="137"/>
        <end position="147"/>
    </location>
</feature>
<proteinExistence type="predicted"/>
<keyword evidence="3" id="KW-1185">Reference proteome</keyword>
<evidence type="ECO:0000256" key="1">
    <source>
        <dbReference type="SAM" id="MobiDB-lite"/>
    </source>
</evidence>
<dbReference type="EMBL" id="MLKD01000004">
    <property type="protein sequence ID" value="OQE27806.1"/>
    <property type="molecule type" value="Genomic_DNA"/>
</dbReference>
<feature type="region of interest" description="Disordered" evidence="1">
    <location>
        <begin position="1"/>
        <end position="34"/>
    </location>
</feature>
<evidence type="ECO:0000313" key="3">
    <source>
        <dbReference type="Proteomes" id="UP000191285"/>
    </source>
</evidence>
<dbReference type="PANTHER" id="PTHR46014">
    <property type="entry name" value="TETRATRICOPEPTIDE REPEAT PROTEIN 1"/>
    <property type="match status" value="1"/>
</dbReference>
<dbReference type="OrthoDB" id="1872379at2759"/>
<dbReference type="SMART" id="SM00028">
    <property type="entry name" value="TPR"/>
    <property type="match status" value="2"/>
</dbReference>